<dbReference type="Proteomes" id="UP001142291">
    <property type="component" value="Unassembled WGS sequence"/>
</dbReference>
<gene>
    <name evidence="3" type="ORF">GCM10017591_23210</name>
</gene>
<dbReference type="RefSeq" id="WP_204963323.1">
    <property type="nucleotide sequence ID" value="NZ_BAAAUR010000001.1"/>
</dbReference>
<feature type="region of interest" description="Disordered" evidence="1">
    <location>
        <begin position="1"/>
        <end position="22"/>
    </location>
</feature>
<feature type="compositionally biased region" description="Low complexity" evidence="1">
    <location>
        <begin position="180"/>
        <end position="193"/>
    </location>
</feature>
<dbReference type="EMBL" id="BSER01000009">
    <property type="protein sequence ID" value="GLJ96258.1"/>
    <property type="molecule type" value="Genomic_DNA"/>
</dbReference>
<organism evidence="3 4">
    <name type="scientific">Microbacterium dextranolyticum</name>
    <dbReference type="NCBI Taxonomy" id="36806"/>
    <lineage>
        <taxon>Bacteria</taxon>
        <taxon>Bacillati</taxon>
        <taxon>Actinomycetota</taxon>
        <taxon>Actinomycetes</taxon>
        <taxon>Micrococcales</taxon>
        <taxon>Microbacteriaceae</taxon>
        <taxon>Microbacterium</taxon>
    </lineage>
</organism>
<evidence type="ECO:0000313" key="4">
    <source>
        <dbReference type="Proteomes" id="UP001142291"/>
    </source>
</evidence>
<evidence type="ECO:0000313" key="3">
    <source>
        <dbReference type="EMBL" id="GLJ96258.1"/>
    </source>
</evidence>
<protein>
    <recommendedName>
        <fullName evidence="5">Cell division protein FtsL</fullName>
    </recommendedName>
</protein>
<evidence type="ECO:0000256" key="2">
    <source>
        <dbReference type="SAM" id="Phobius"/>
    </source>
</evidence>
<keyword evidence="2" id="KW-0472">Membrane</keyword>
<keyword evidence="4" id="KW-1185">Reference proteome</keyword>
<feature type="transmembrane region" description="Helical" evidence="2">
    <location>
        <begin position="40"/>
        <end position="60"/>
    </location>
</feature>
<evidence type="ECO:0000256" key="1">
    <source>
        <dbReference type="SAM" id="MobiDB-lite"/>
    </source>
</evidence>
<accession>A0A9W6M775</accession>
<keyword evidence="2" id="KW-1133">Transmembrane helix</keyword>
<feature type="region of interest" description="Disordered" evidence="1">
    <location>
        <begin position="180"/>
        <end position="202"/>
    </location>
</feature>
<comment type="caution">
    <text evidence="3">The sequence shown here is derived from an EMBL/GenBank/DDBJ whole genome shotgun (WGS) entry which is preliminary data.</text>
</comment>
<keyword evidence="2" id="KW-0812">Transmembrane</keyword>
<dbReference type="AlphaFoldDB" id="A0A9W6M775"/>
<reference evidence="3" key="2">
    <citation type="submission" date="2023-01" db="EMBL/GenBank/DDBJ databases">
        <authorList>
            <person name="Sun Q."/>
            <person name="Evtushenko L."/>
        </authorList>
    </citation>
    <scope>NUCLEOTIDE SEQUENCE</scope>
    <source>
        <strain evidence="3">VKM Ac-1940</strain>
    </source>
</reference>
<evidence type="ECO:0008006" key="5">
    <source>
        <dbReference type="Google" id="ProtNLM"/>
    </source>
</evidence>
<name>A0A9W6M775_9MICO</name>
<sequence>MSIPADLDVRAGLPAPATRPGHERRLHVVEQPQPRRRPRLVYGIVAVAGAVLIGAAQMGLSILTTQSSYQLATLTEQQRALDYDKQALTDSLAGLDSPQNLAANASALGMVTGQAPSFLRLSDHAIIGTQVGSTGPSAINALTHAAVANELIAGHPLASDPSASLGGGASTADQAIAAAATPATNASTPPAIADGLPAPTTH</sequence>
<reference evidence="3" key="1">
    <citation type="journal article" date="2014" name="Int. J. Syst. Evol. Microbiol.">
        <title>Complete genome sequence of Corynebacterium casei LMG S-19264T (=DSM 44701T), isolated from a smear-ripened cheese.</title>
        <authorList>
            <consortium name="US DOE Joint Genome Institute (JGI-PGF)"/>
            <person name="Walter F."/>
            <person name="Albersmeier A."/>
            <person name="Kalinowski J."/>
            <person name="Ruckert C."/>
        </authorList>
    </citation>
    <scope>NUCLEOTIDE SEQUENCE</scope>
    <source>
        <strain evidence="3">VKM Ac-1940</strain>
    </source>
</reference>
<proteinExistence type="predicted"/>